<evidence type="ECO:0000313" key="3">
    <source>
        <dbReference type="Proteomes" id="UP001597419"/>
    </source>
</evidence>
<keyword evidence="3" id="KW-1185">Reference proteome</keyword>
<comment type="caution">
    <text evidence="2">The sequence shown here is derived from an EMBL/GenBank/DDBJ whole genome shotgun (WGS) entry which is preliminary data.</text>
</comment>
<feature type="chain" id="PRO_5047502564" evidence="1">
    <location>
        <begin position="26"/>
        <end position="340"/>
    </location>
</feature>
<dbReference type="InterPro" id="IPR011990">
    <property type="entry name" value="TPR-like_helical_dom_sf"/>
</dbReference>
<dbReference type="RefSeq" id="WP_345393418.1">
    <property type="nucleotide sequence ID" value="NZ_BAABHG010000005.1"/>
</dbReference>
<sequence>MRRRAFLVAAGLASTSLATPSAATAEPEPDPAAMLYARLENVLVGPAQSALTPLPLPLPAALATAKDDFHASRYLSLGTRLPQLVSNAEAAAADAAAAASRAALARVYNLVTRALLKLRASGLEWISADRALRVAMQAGDPLTLAEAQRLMGSVFRRAGHHQRAEALVLSAAEQLDTTTPEHLSLHGVLMCSAGYAAARAGDRDRAMHLLDQAGTTAARLHGYPERQQVLNANILSHRVSAAYLLGDAGTALQYARAARPADFPSAERHGRFLVDVALAFAQWDKPEQAYRTLLAAERRAPGEVHTRSAVRGLISDLLHHRDQQALPGLRHLAVRSHVIG</sequence>
<evidence type="ECO:0000256" key="1">
    <source>
        <dbReference type="SAM" id="SignalP"/>
    </source>
</evidence>
<proteinExistence type="predicted"/>
<organism evidence="2 3">
    <name type="scientific">Amycolatopsis samaneae</name>
    <dbReference type="NCBI Taxonomy" id="664691"/>
    <lineage>
        <taxon>Bacteria</taxon>
        <taxon>Bacillati</taxon>
        <taxon>Actinomycetota</taxon>
        <taxon>Actinomycetes</taxon>
        <taxon>Pseudonocardiales</taxon>
        <taxon>Pseudonocardiaceae</taxon>
        <taxon>Amycolatopsis</taxon>
    </lineage>
</organism>
<feature type="signal peptide" evidence="1">
    <location>
        <begin position="1"/>
        <end position="25"/>
    </location>
</feature>
<dbReference type="EMBL" id="JBHUKU010000020">
    <property type="protein sequence ID" value="MFD2463027.1"/>
    <property type="molecule type" value="Genomic_DNA"/>
</dbReference>
<reference evidence="3" key="1">
    <citation type="journal article" date="2019" name="Int. J. Syst. Evol. Microbiol.">
        <title>The Global Catalogue of Microorganisms (GCM) 10K type strain sequencing project: providing services to taxonomists for standard genome sequencing and annotation.</title>
        <authorList>
            <consortium name="The Broad Institute Genomics Platform"/>
            <consortium name="The Broad Institute Genome Sequencing Center for Infectious Disease"/>
            <person name="Wu L."/>
            <person name="Ma J."/>
        </authorList>
    </citation>
    <scope>NUCLEOTIDE SEQUENCE [LARGE SCALE GENOMIC DNA]</scope>
    <source>
        <strain evidence="3">CGMCC 4.7643</strain>
    </source>
</reference>
<name>A0ABW5GQ52_9PSEU</name>
<dbReference type="Proteomes" id="UP001597419">
    <property type="component" value="Unassembled WGS sequence"/>
</dbReference>
<accession>A0ABW5GQ52</accession>
<keyword evidence="1" id="KW-0732">Signal</keyword>
<protein>
    <submittedName>
        <fullName evidence="2">XRE family transcriptional regulator</fullName>
    </submittedName>
</protein>
<dbReference type="SUPFAM" id="SSF48452">
    <property type="entry name" value="TPR-like"/>
    <property type="match status" value="1"/>
</dbReference>
<evidence type="ECO:0000313" key="2">
    <source>
        <dbReference type="EMBL" id="MFD2463027.1"/>
    </source>
</evidence>
<gene>
    <name evidence="2" type="ORF">ACFSYJ_30765</name>
</gene>